<feature type="transmembrane region" description="Helical" evidence="7">
    <location>
        <begin position="12"/>
        <end position="36"/>
    </location>
</feature>
<dbReference type="Pfam" id="PF03793">
    <property type="entry name" value="PASTA"/>
    <property type="match status" value="2"/>
</dbReference>
<keyword evidence="7" id="KW-1133">Transmembrane helix</keyword>
<dbReference type="InterPro" id="IPR050515">
    <property type="entry name" value="Beta-lactam/transpept"/>
</dbReference>
<dbReference type="SUPFAM" id="SSF56519">
    <property type="entry name" value="Penicillin binding protein dimerisation domain"/>
    <property type="match status" value="1"/>
</dbReference>
<feature type="domain" description="PASTA" evidence="8">
    <location>
        <begin position="586"/>
        <end position="646"/>
    </location>
</feature>
<organism evidence="9 10">
    <name type="scientific">Metabacillus halosaccharovorans</name>
    <dbReference type="NCBI Taxonomy" id="930124"/>
    <lineage>
        <taxon>Bacteria</taxon>
        <taxon>Bacillati</taxon>
        <taxon>Bacillota</taxon>
        <taxon>Bacilli</taxon>
        <taxon>Bacillales</taxon>
        <taxon>Bacillaceae</taxon>
        <taxon>Metabacillus</taxon>
    </lineage>
</organism>
<dbReference type="EC" id="3.4.16.4" evidence="4"/>
<evidence type="ECO:0000256" key="6">
    <source>
        <dbReference type="ARBA" id="ARBA00034000"/>
    </source>
</evidence>
<comment type="catalytic activity">
    <reaction evidence="6">
        <text>Preferential cleavage: (Ac)2-L-Lys-D-Ala-|-D-Ala. Also transpeptidation of peptidyl-alanyl moieties that are N-acyl substituents of D-alanine.</text>
        <dbReference type="EC" id="3.4.16.4"/>
    </reaction>
</comment>
<comment type="pathway">
    <text evidence="2">Cell wall biogenesis; peptidoglycan biosynthesis.</text>
</comment>
<keyword evidence="5 7" id="KW-0472">Membrane</keyword>
<evidence type="ECO:0000256" key="7">
    <source>
        <dbReference type="SAM" id="Phobius"/>
    </source>
</evidence>
<dbReference type="InterPro" id="IPR012338">
    <property type="entry name" value="Beta-lactam/transpept-like"/>
</dbReference>
<dbReference type="SUPFAM" id="SSF56601">
    <property type="entry name" value="beta-lactamase/transpeptidase-like"/>
    <property type="match status" value="1"/>
</dbReference>
<dbReference type="RefSeq" id="WP_264143571.1">
    <property type="nucleotide sequence ID" value="NZ_JAOYEY010000044.1"/>
</dbReference>
<dbReference type="Gene3D" id="3.90.1310.10">
    <property type="entry name" value="Penicillin-binding protein 2a (Domain 2)"/>
    <property type="match status" value="1"/>
</dbReference>
<dbReference type="InterPro" id="IPR001460">
    <property type="entry name" value="PCN-bd_Tpept"/>
</dbReference>
<evidence type="ECO:0000256" key="4">
    <source>
        <dbReference type="ARBA" id="ARBA00012448"/>
    </source>
</evidence>
<accession>A0ABT3DJN3</accession>
<dbReference type="Proteomes" id="UP001526147">
    <property type="component" value="Unassembled WGS sequence"/>
</dbReference>
<dbReference type="InterPro" id="IPR005311">
    <property type="entry name" value="PBP_dimer"/>
</dbReference>
<dbReference type="PANTHER" id="PTHR30627:SF26">
    <property type="entry name" value="PENICILLIN-BINDING PROTEIN 2B"/>
    <property type="match status" value="1"/>
</dbReference>
<dbReference type="PANTHER" id="PTHR30627">
    <property type="entry name" value="PEPTIDOGLYCAN D,D-TRANSPEPTIDASE"/>
    <property type="match status" value="1"/>
</dbReference>
<evidence type="ECO:0000313" key="9">
    <source>
        <dbReference type="EMBL" id="MCV9887124.1"/>
    </source>
</evidence>
<proteinExistence type="inferred from homology"/>
<keyword evidence="7" id="KW-0812">Transmembrane</keyword>
<comment type="subcellular location">
    <subcellularLocation>
        <location evidence="1">Membrane</location>
    </subcellularLocation>
</comment>
<reference evidence="9 10" key="1">
    <citation type="submission" date="2022-10" db="EMBL/GenBank/DDBJ databases">
        <title>Draft genome assembly of moderately radiation resistant bacterium Metabacillus halosaccharovorans.</title>
        <authorList>
            <person name="Pal S."/>
            <person name="Gopinathan A."/>
        </authorList>
    </citation>
    <scope>NUCLEOTIDE SEQUENCE [LARGE SCALE GENOMIC DNA]</scope>
    <source>
        <strain evidence="9 10">VITHBRA001</strain>
    </source>
</reference>
<gene>
    <name evidence="9" type="ORF">OIH86_15905</name>
</gene>
<dbReference type="SMART" id="SM00740">
    <property type="entry name" value="PASTA"/>
    <property type="match status" value="2"/>
</dbReference>
<dbReference type="InterPro" id="IPR005543">
    <property type="entry name" value="PASTA_dom"/>
</dbReference>
<evidence type="ECO:0000259" key="8">
    <source>
        <dbReference type="PROSITE" id="PS51178"/>
    </source>
</evidence>
<sequence>MNFKKSVNMNRGSAFLAIIFLVLFLVILFRFLYIMVTGSIDGVNLVENKERRITKEGILEGKKGEILTRDGEKIAVDSQVYTIIGVLNKKDPNHIKDIPDTASKLAKVLETDAKEIEQLLSDSKAYQVELGKIGRNITFSQMKEISDLELPGIIFSPDIRRTYPLGDFSSHIVGITDFDGKGISGIEKEYANKLSGTDGYINKKIDGFRGWGYELPQKKSESKPPQNGNNIHTTLDTNIQTILEDSMNQVVKEYSPGKIIGIVMDPKSGEILALSNRPSIYPNEQNEVNYLNYALSSSFEPGSTMKIFTLASAINEGVYNGNEKYKSGAIEVTGTLIHDHKKDGWGTITYDKGVQLSSNVAFTILAKDKLGFDRFYHYLQEFGFDKKTGIDMGDETLGKFVYEFPLEKATTSFGQGSTFTPIQLVTAASSIANDGKMMKPYVIKKIADENGKTLKETQPKVLNKPISAETAKQTRELLTSVVTDGTGSHFQLNDFQVAGKTGTAQIPDGNGNYQVGRNNYMFSFLGMAPADDPRLIVYVAVEQPNLNSDQVGADPVSEIFNTVMDYGLKKLNATSDVDSNKRSTDELTPIIMDSYKDKSVKNTVSFLKEKGIEPIILGIGEKVVETAPIEGTELLKGSKVLIKTDGKKVMPDIRGWSLSDVMKLSSLTGLEIQHEGNGFVASQSIAVGREIKDGNKLSVKLEKNR</sequence>
<dbReference type="Gene3D" id="3.40.710.10">
    <property type="entry name" value="DD-peptidase/beta-lactamase superfamily"/>
    <property type="match status" value="1"/>
</dbReference>
<protein>
    <recommendedName>
        <fullName evidence="4">serine-type D-Ala-D-Ala carboxypeptidase</fullName>
        <ecNumber evidence="4">3.4.16.4</ecNumber>
    </recommendedName>
</protein>
<dbReference type="EMBL" id="JAOYEY010000044">
    <property type="protein sequence ID" value="MCV9887124.1"/>
    <property type="molecule type" value="Genomic_DNA"/>
</dbReference>
<dbReference type="InterPro" id="IPR036138">
    <property type="entry name" value="PBP_dimer_sf"/>
</dbReference>
<evidence type="ECO:0000256" key="2">
    <source>
        <dbReference type="ARBA" id="ARBA00004752"/>
    </source>
</evidence>
<keyword evidence="10" id="KW-1185">Reference proteome</keyword>
<evidence type="ECO:0000313" key="10">
    <source>
        <dbReference type="Proteomes" id="UP001526147"/>
    </source>
</evidence>
<evidence type="ECO:0000256" key="5">
    <source>
        <dbReference type="ARBA" id="ARBA00023136"/>
    </source>
</evidence>
<name>A0ABT3DJN3_9BACI</name>
<comment type="similarity">
    <text evidence="3">Belongs to the transpeptidase family.</text>
</comment>
<dbReference type="SUPFAM" id="SSF54184">
    <property type="entry name" value="Penicillin-binding protein 2x (pbp-2x), c-terminal domain"/>
    <property type="match status" value="2"/>
</dbReference>
<dbReference type="CDD" id="cd06575">
    <property type="entry name" value="PASTA_Pbp2x-like_2"/>
    <property type="match status" value="1"/>
</dbReference>
<dbReference type="Pfam" id="PF00905">
    <property type="entry name" value="Transpeptidase"/>
    <property type="match status" value="1"/>
</dbReference>
<evidence type="ECO:0000256" key="1">
    <source>
        <dbReference type="ARBA" id="ARBA00004370"/>
    </source>
</evidence>
<dbReference type="PROSITE" id="PS51178">
    <property type="entry name" value="PASTA"/>
    <property type="match status" value="2"/>
</dbReference>
<dbReference type="Pfam" id="PF03717">
    <property type="entry name" value="PBP_dimer"/>
    <property type="match status" value="1"/>
</dbReference>
<comment type="caution">
    <text evidence="9">The sequence shown here is derived from an EMBL/GenBank/DDBJ whole genome shotgun (WGS) entry which is preliminary data.</text>
</comment>
<evidence type="ECO:0000256" key="3">
    <source>
        <dbReference type="ARBA" id="ARBA00007171"/>
    </source>
</evidence>
<feature type="domain" description="PASTA" evidence="8">
    <location>
        <begin position="647"/>
        <end position="703"/>
    </location>
</feature>
<dbReference type="CDD" id="cd06576">
    <property type="entry name" value="PASTA_Pbp2x-like_1"/>
    <property type="match status" value="1"/>
</dbReference>